<dbReference type="InterPro" id="IPR012580">
    <property type="entry name" value="NUC153"/>
</dbReference>
<organism evidence="8 9">
    <name type="scientific">Pholiota conissans</name>
    <dbReference type="NCBI Taxonomy" id="109636"/>
    <lineage>
        <taxon>Eukaryota</taxon>
        <taxon>Fungi</taxon>
        <taxon>Dikarya</taxon>
        <taxon>Basidiomycota</taxon>
        <taxon>Agaricomycotina</taxon>
        <taxon>Agaricomycetes</taxon>
        <taxon>Agaricomycetidae</taxon>
        <taxon>Agaricales</taxon>
        <taxon>Agaricineae</taxon>
        <taxon>Strophariaceae</taxon>
        <taxon>Pholiota</taxon>
    </lineage>
</organism>
<feature type="domain" description="ESF1 RRM" evidence="7">
    <location>
        <begin position="255"/>
        <end position="379"/>
    </location>
</feature>
<feature type="compositionally biased region" description="Acidic residues" evidence="5">
    <location>
        <begin position="134"/>
        <end position="147"/>
    </location>
</feature>
<evidence type="ECO:0000256" key="1">
    <source>
        <dbReference type="ARBA" id="ARBA00004604"/>
    </source>
</evidence>
<keyword evidence="3" id="KW-0175">Coiled coil</keyword>
<feature type="region of interest" description="Disordered" evidence="5">
    <location>
        <begin position="712"/>
        <end position="772"/>
    </location>
</feature>
<evidence type="ECO:0000313" key="9">
    <source>
        <dbReference type="Proteomes" id="UP000807469"/>
    </source>
</evidence>
<feature type="compositionally biased region" description="Basic and acidic residues" evidence="5">
    <location>
        <begin position="578"/>
        <end position="590"/>
    </location>
</feature>
<dbReference type="InterPro" id="IPR056750">
    <property type="entry name" value="RRM_ESF1"/>
</dbReference>
<evidence type="ECO:0000259" key="6">
    <source>
        <dbReference type="Pfam" id="PF08159"/>
    </source>
</evidence>
<feature type="compositionally biased region" description="Acidic residues" evidence="5">
    <location>
        <begin position="101"/>
        <end position="118"/>
    </location>
</feature>
<evidence type="ECO:0000256" key="2">
    <source>
        <dbReference type="ARBA" id="ARBA00009087"/>
    </source>
</evidence>
<feature type="region of interest" description="Disordered" evidence="5">
    <location>
        <begin position="435"/>
        <end position="674"/>
    </location>
</feature>
<feature type="compositionally biased region" description="Acidic residues" evidence="5">
    <location>
        <begin position="565"/>
        <end position="577"/>
    </location>
</feature>
<dbReference type="InterPro" id="IPR039754">
    <property type="entry name" value="Esf1"/>
</dbReference>
<dbReference type="GO" id="GO:0005730">
    <property type="term" value="C:nucleolus"/>
    <property type="evidence" value="ECO:0007669"/>
    <property type="project" value="UniProtKB-SubCell"/>
</dbReference>
<evidence type="ECO:0000256" key="5">
    <source>
        <dbReference type="SAM" id="MobiDB-lite"/>
    </source>
</evidence>
<dbReference type="PANTHER" id="PTHR12202">
    <property type="entry name" value="ESF1 HOMOLOG"/>
    <property type="match status" value="1"/>
</dbReference>
<comment type="caution">
    <text evidence="8">The sequence shown here is derived from an EMBL/GenBank/DDBJ whole genome shotgun (WGS) entry which is preliminary data.</text>
</comment>
<feature type="compositionally biased region" description="Basic and acidic residues" evidence="5">
    <location>
        <begin position="38"/>
        <end position="51"/>
    </location>
</feature>
<evidence type="ECO:0000256" key="3">
    <source>
        <dbReference type="ARBA" id="ARBA00023054"/>
    </source>
</evidence>
<dbReference type="GO" id="GO:0006364">
    <property type="term" value="P:rRNA processing"/>
    <property type="evidence" value="ECO:0007669"/>
    <property type="project" value="InterPro"/>
</dbReference>
<sequence>MSDPRFARLKSDPRFRRPKTKSNKVVIDERFKNVFAQDKKKNAGRKVDKYGRPVSKTQAQDNLRRYYRLEGEDDEEEKDGDAEVEVPRIPDLARGEVMLESSDEEEDEEAKEDSDSDDGGFVTLGRDSSRPIAVEEDSEAEIDLDEDTVADLDAQAAAYAKETATEDDEATPAGERTSRLAVVNLDWDHVRAHHLYKICASLVSPTAPVVRASATSSSSTAAQDEADRLRGKVGGSTSLSGKSRGGKGAGAVTVVRGRVLSVRVYPSDFGKARMAREETEGPPPEIFKKRDVEDPDEVNERNVYEVGGEDEYDEDALRKYQLERLRYYYAIVTCDTVDAASHIYNELEGTELERSANVFDMSFVPDDMTFDNEPRDEATDEASSEYKAVDFVTDALRHSKVKLTWDEDDPERNQVTRRALTKKEIEENDFRAYIANTSSESESDEEDTAAQSKKTSKKDKKEKKKASRDKLRALLLGGNEDAMPEGWGAGGNAFGADDADDVDMEITFTPGLSAAKEGEETTLEKYQRKMREKRKKRKEEVKEKGKEVEGGKKGKKETKKKSVDDEFFEADSEDDDVAVERSASEDEQPHKKGKDKSKGKGKKGRRTGDDDEEKPARKEATEEELALLVASKNPEAEPKHFNLKSVIKAEKGKKHRKGRKDKGKKEDDGEAQEDFVVNVKDERFKALFEDHHFAIDPTNPHFKKTKAMGALLDERQKRQRELRDQRPEGIAAKSKPATDATGAKSLQSLVESVKRKSANIEPPGQGKRRKLL</sequence>
<feature type="compositionally biased region" description="Acidic residues" evidence="5">
    <location>
        <begin position="71"/>
        <end position="84"/>
    </location>
</feature>
<dbReference type="Proteomes" id="UP000807469">
    <property type="component" value="Unassembled WGS sequence"/>
</dbReference>
<keyword evidence="9" id="KW-1185">Reference proteome</keyword>
<dbReference type="PANTHER" id="PTHR12202:SF0">
    <property type="entry name" value="ESF1 HOMOLOG"/>
    <property type="match status" value="1"/>
</dbReference>
<evidence type="ECO:0000259" key="7">
    <source>
        <dbReference type="Pfam" id="PF25121"/>
    </source>
</evidence>
<dbReference type="GO" id="GO:0003723">
    <property type="term" value="F:RNA binding"/>
    <property type="evidence" value="ECO:0007669"/>
    <property type="project" value="TreeGrafter"/>
</dbReference>
<comment type="similarity">
    <text evidence="2">Belongs to the ESF1 family.</text>
</comment>
<dbReference type="OrthoDB" id="431825at2759"/>
<dbReference type="AlphaFoldDB" id="A0A9P6CVQ3"/>
<comment type="subcellular location">
    <subcellularLocation>
        <location evidence="1">Nucleus</location>
        <location evidence="1">Nucleolus</location>
    </subcellularLocation>
</comment>
<dbReference type="EMBL" id="MU155185">
    <property type="protein sequence ID" value="KAF9480997.1"/>
    <property type="molecule type" value="Genomic_DNA"/>
</dbReference>
<gene>
    <name evidence="8" type="ORF">BDN70DRAFT_876869</name>
</gene>
<name>A0A9P6CVQ3_9AGAR</name>
<evidence type="ECO:0000313" key="8">
    <source>
        <dbReference type="EMBL" id="KAF9480997.1"/>
    </source>
</evidence>
<keyword evidence="4" id="KW-0539">Nucleus</keyword>
<proteinExistence type="inferred from homology"/>
<accession>A0A9P6CVQ3</accession>
<feature type="compositionally biased region" description="Basic residues" evidence="5">
    <location>
        <begin position="454"/>
        <end position="467"/>
    </location>
</feature>
<feature type="compositionally biased region" description="Basic residues" evidence="5">
    <location>
        <begin position="591"/>
        <end position="605"/>
    </location>
</feature>
<feature type="compositionally biased region" description="Basic and acidic residues" evidence="5">
    <location>
        <begin position="516"/>
        <end position="529"/>
    </location>
</feature>
<evidence type="ECO:0000256" key="4">
    <source>
        <dbReference type="ARBA" id="ARBA00023242"/>
    </source>
</evidence>
<feature type="region of interest" description="Disordered" evidence="5">
    <location>
        <begin position="1"/>
        <end position="23"/>
    </location>
</feature>
<feature type="compositionally biased region" description="Basic and acidic residues" evidence="5">
    <location>
        <begin position="1"/>
        <end position="15"/>
    </location>
</feature>
<reference evidence="8" key="1">
    <citation type="submission" date="2020-11" db="EMBL/GenBank/DDBJ databases">
        <authorList>
            <consortium name="DOE Joint Genome Institute"/>
            <person name="Ahrendt S."/>
            <person name="Riley R."/>
            <person name="Andreopoulos W."/>
            <person name="Labutti K."/>
            <person name="Pangilinan J."/>
            <person name="Ruiz-Duenas F.J."/>
            <person name="Barrasa J.M."/>
            <person name="Sanchez-Garcia M."/>
            <person name="Camarero S."/>
            <person name="Miyauchi S."/>
            <person name="Serrano A."/>
            <person name="Linde D."/>
            <person name="Babiker R."/>
            <person name="Drula E."/>
            <person name="Ayuso-Fernandez I."/>
            <person name="Pacheco R."/>
            <person name="Padilla G."/>
            <person name="Ferreira P."/>
            <person name="Barriuso J."/>
            <person name="Kellner H."/>
            <person name="Castanera R."/>
            <person name="Alfaro M."/>
            <person name="Ramirez L."/>
            <person name="Pisabarro A.G."/>
            <person name="Kuo A."/>
            <person name="Tritt A."/>
            <person name="Lipzen A."/>
            <person name="He G."/>
            <person name="Yan M."/>
            <person name="Ng V."/>
            <person name="Cullen D."/>
            <person name="Martin F."/>
            <person name="Rosso M.-N."/>
            <person name="Henrissat B."/>
            <person name="Hibbett D."/>
            <person name="Martinez A.T."/>
            <person name="Grigoriev I.V."/>
        </authorList>
    </citation>
    <scope>NUCLEOTIDE SEQUENCE</scope>
    <source>
        <strain evidence="8">CIRM-BRFM 674</strain>
    </source>
</reference>
<evidence type="ECO:0008006" key="10">
    <source>
        <dbReference type="Google" id="ProtNLM"/>
    </source>
</evidence>
<dbReference type="Pfam" id="PF08159">
    <property type="entry name" value="NUC153"/>
    <property type="match status" value="1"/>
</dbReference>
<dbReference type="Pfam" id="PF25121">
    <property type="entry name" value="RRM_ESF1"/>
    <property type="match status" value="1"/>
</dbReference>
<feature type="compositionally biased region" description="Basic residues" evidence="5">
    <location>
        <begin position="651"/>
        <end position="662"/>
    </location>
</feature>
<feature type="compositionally biased region" description="Basic and acidic residues" evidence="5">
    <location>
        <begin position="712"/>
        <end position="727"/>
    </location>
</feature>
<feature type="region of interest" description="Disordered" evidence="5">
    <location>
        <begin position="38"/>
        <end position="147"/>
    </location>
</feature>
<protein>
    <recommendedName>
        <fullName evidence="10">NUC153 domain-containing protein</fullName>
    </recommendedName>
</protein>
<feature type="region of interest" description="Disordered" evidence="5">
    <location>
        <begin position="214"/>
        <end position="247"/>
    </location>
</feature>
<feature type="domain" description="NUC153" evidence="6">
    <location>
        <begin position="681"/>
        <end position="708"/>
    </location>
</feature>
<feature type="compositionally biased region" description="Basic and acidic residues" evidence="5">
    <location>
        <begin position="538"/>
        <end position="552"/>
    </location>
</feature>
<feature type="compositionally biased region" description="Basic and acidic residues" evidence="5">
    <location>
        <begin position="85"/>
        <end position="94"/>
    </location>
</feature>